<accession>A0A2N0H391</accession>
<dbReference type="SUPFAM" id="SSF103473">
    <property type="entry name" value="MFS general substrate transporter"/>
    <property type="match status" value="1"/>
</dbReference>
<dbReference type="InterPro" id="IPR020846">
    <property type="entry name" value="MFS_dom"/>
</dbReference>
<dbReference type="PROSITE" id="PS50850">
    <property type="entry name" value="MFS"/>
    <property type="match status" value="1"/>
</dbReference>
<evidence type="ECO:0000256" key="7">
    <source>
        <dbReference type="SAM" id="Phobius"/>
    </source>
</evidence>
<feature type="region of interest" description="Disordered" evidence="6">
    <location>
        <begin position="1"/>
        <end position="23"/>
    </location>
</feature>
<evidence type="ECO:0000256" key="3">
    <source>
        <dbReference type="ARBA" id="ARBA00022692"/>
    </source>
</evidence>
<feature type="domain" description="Major facilitator superfamily (MFS) profile" evidence="8">
    <location>
        <begin position="30"/>
        <end position="454"/>
    </location>
</feature>
<feature type="transmembrane region" description="Helical" evidence="7">
    <location>
        <begin position="305"/>
        <end position="326"/>
    </location>
</feature>
<feature type="compositionally biased region" description="Polar residues" evidence="6">
    <location>
        <begin position="1"/>
        <end position="20"/>
    </location>
</feature>
<reference evidence="9 10" key="1">
    <citation type="submission" date="2017-11" db="EMBL/GenBank/DDBJ databases">
        <title>Genomic Encyclopedia of Type Strains, Phase III (KMG-III): the genomes of soil and plant-associated and newly described type strains.</title>
        <authorList>
            <person name="Whitman W."/>
        </authorList>
    </citation>
    <scope>NUCLEOTIDE SEQUENCE [LARGE SCALE GENOMIC DNA]</scope>
    <source>
        <strain evidence="9 10">CGMCC 1.12274</strain>
    </source>
</reference>
<keyword evidence="5 7" id="KW-0472">Membrane</keyword>
<organism evidence="9 10">
    <name type="scientific">Novosphingobium kunmingense</name>
    <dbReference type="NCBI Taxonomy" id="1211806"/>
    <lineage>
        <taxon>Bacteria</taxon>
        <taxon>Pseudomonadati</taxon>
        <taxon>Pseudomonadota</taxon>
        <taxon>Alphaproteobacteria</taxon>
        <taxon>Sphingomonadales</taxon>
        <taxon>Sphingomonadaceae</taxon>
        <taxon>Novosphingobium</taxon>
    </lineage>
</organism>
<protein>
    <submittedName>
        <fullName evidence="9">Putative MFS family arabinose efflux permease</fullName>
    </submittedName>
</protein>
<evidence type="ECO:0000256" key="1">
    <source>
        <dbReference type="ARBA" id="ARBA00004141"/>
    </source>
</evidence>
<feature type="transmembrane region" description="Helical" evidence="7">
    <location>
        <begin position="122"/>
        <end position="143"/>
    </location>
</feature>
<keyword evidence="2" id="KW-0813">Transport</keyword>
<name>A0A2N0H391_9SPHN</name>
<feature type="transmembrane region" description="Helical" evidence="7">
    <location>
        <begin position="29"/>
        <end position="48"/>
    </location>
</feature>
<feature type="transmembrane region" description="Helical" evidence="7">
    <location>
        <begin position="155"/>
        <end position="177"/>
    </location>
</feature>
<evidence type="ECO:0000259" key="8">
    <source>
        <dbReference type="PROSITE" id="PS50850"/>
    </source>
</evidence>
<evidence type="ECO:0000256" key="6">
    <source>
        <dbReference type="SAM" id="MobiDB-lite"/>
    </source>
</evidence>
<keyword evidence="10" id="KW-1185">Reference proteome</keyword>
<feature type="transmembrane region" description="Helical" evidence="7">
    <location>
        <begin position="431"/>
        <end position="451"/>
    </location>
</feature>
<keyword evidence="3 7" id="KW-0812">Transmembrane</keyword>
<dbReference type="PANTHER" id="PTHR23505">
    <property type="entry name" value="SPINSTER"/>
    <property type="match status" value="1"/>
</dbReference>
<evidence type="ECO:0000256" key="2">
    <source>
        <dbReference type="ARBA" id="ARBA00022448"/>
    </source>
</evidence>
<gene>
    <name evidence="9" type="ORF">B0I00_3203</name>
</gene>
<dbReference type="GO" id="GO:0022857">
    <property type="term" value="F:transmembrane transporter activity"/>
    <property type="evidence" value="ECO:0007669"/>
    <property type="project" value="InterPro"/>
</dbReference>
<dbReference type="Pfam" id="PF07690">
    <property type="entry name" value="MFS_1"/>
    <property type="match status" value="1"/>
</dbReference>
<dbReference type="AlphaFoldDB" id="A0A2N0H391"/>
<comment type="caution">
    <text evidence="9">The sequence shown here is derived from an EMBL/GenBank/DDBJ whole genome shotgun (WGS) entry which is preliminary data.</text>
</comment>
<dbReference type="RefSeq" id="WP_100868388.1">
    <property type="nucleotide sequence ID" value="NZ_PHUF01000007.1"/>
</dbReference>
<dbReference type="GO" id="GO:0016020">
    <property type="term" value="C:membrane"/>
    <property type="evidence" value="ECO:0007669"/>
    <property type="project" value="UniProtKB-SubCell"/>
</dbReference>
<dbReference type="CDD" id="cd17328">
    <property type="entry name" value="MFS_spinster_like"/>
    <property type="match status" value="1"/>
</dbReference>
<evidence type="ECO:0000313" key="10">
    <source>
        <dbReference type="Proteomes" id="UP000232587"/>
    </source>
</evidence>
<feature type="transmembrane region" description="Helical" evidence="7">
    <location>
        <begin position="68"/>
        <end position="85"/>
    </location>
</feature>
<dbReference type="InterPro" id="IPR036259">
    <property type="entry name" value="MFS_trans_sf"/>
</dbReference>
<dbReference type="OrthoDB" id="7442224at2"/>
<feature type="transmembrane region" description="Helical" evidence="7">
    <location>
        <begin position="367"/>
        <end position="388"/>
    </location>
</feature>
<dbReference type="Gene3D" id="1.20.1250.20">
    <property type="entry name" value="MFS general substrate transporter like domains"/>
    <property type="match status" value="1"/>
</dbReference>
<dbReference type="PANTHER" id="PTHR23505:SF79">
    <property type="entry name" value="PROTEIN SPINSTER"/>
    <property type="match status" value="1"/>
</dbReference>
<dbReference type="InterPro" id="IPR011701">
    <property type="entry name" value="MFS"/>
</dbReference>
<comment type="subcellular location">
    <subcellularLocation>
        <location evidence="1">Membrane</location>
        <topology evidence="1">Multi-pass membrane protein</topology>
    </subcellularLocation>
</comment>
<feature type="transmembrane region" description="Helical" evidence="7">
    <location>
        <begin position="183"/>
        <end position="205"/>
    </location>
</feature>
<dbReference type="Proteomes" id="UP000232587">
    <property type="component" value="Unassembled WGS sequence"/>
</dbReference>
<feature type="transmembrane region" description="Helical" evidence="7">
    <location>
        <begin position="240"/>
        <end position="263"/>
    </location>
</feature>
<feature type="transmembrane region" description="Helical" evidence="7">
    <location>
        <begin position="97"/>
        <end position="116"/>
    </location>
</feature>
<dbReference type="InterPro" id="IPR044770">
    <property type="entry name" value="MFS_spinster-like"/>
</dbReference>
<feature type="transmembrane region" description="Helical" evidence="7">
    <location>
        <begin position="275"/>
        <end position="293"/>
    </location>
</feature>
<evidence type="ECO:0000256" key="5">
    <source>
        <dbReference type="ARBA" id="ARBA00023136"/>
    </source>
</evidence>
<evidence type="ECO:0000256" key="4">
    <source>
        <dbReference type="ARBA" id="ARBA00022989"/>
    </source>
</evidence>
<evidence type="ECO:0000313" key="9">
    <source>
        <dbReference type="EMBL" id="PKB13404.1"/>
    </source>
</evidence>
<feature type="transmembrane region" description="Helical" evidence="7">
    <location>
        <begin position="332"/>
        <end position="355"/>
    </location>
</feature>
<proteinExistence type="predicted"/>
<dbReference type="EMBL" id="PHUF01000007">
    <property type="protein sequence ID" value="PKB13404.1"/>
    <property type="molecule type" value="Genomic_DNA"/>
</dbReference>
<keyword evidence="4 7" id="KW-1133">Transmembrane helix</keyword>
<sequence>MNAIPTTRGSGNSHTGSALTPPSPRERRWALALLLAVATVAFIDRTILNTVGEAVKRDLQLTDLQLGILGGAAFALLHGLLGIPVARLAERKSRAKIIAVVVGLWSGMTALCGVASGFAGLLAARIGVGIGEAGAGAPSQSLLADYFPPNRRATAFGILGLATPLGIIIGAIGGAIVAEAFGWRAAFLIVGLPGLALSALVWLTLKEPARGLSDGKLAAEEAPPLREVVRTLAASRAFRCILVAGTVVNFVGFSGMSFAHPFFVRTFPVGYTEAAVAFALINSVSLAGGYYLGGALTDRLGKRDVRWYGWLPAVCMMLAAVTYVVGFSQTTWLATIVLLTPPGLFSGMFYAPTFAITHNLVGPRMRASATAILALTMSIVGMTLGPIATGLLSDAFAAGAFAGDYASACPGMGTALEAACKVASSHGLRLALISVCAFYVVAGLAFLRAAGSLSTELAHMKESAA</sequence>